<dbReference type="GO" id="GO:0004351">
    <property type="term" value="F:glutamate decarboxylase activity"/>
    <property type="evidence" value="ECO:0007669"/>
    <property type="project" value="UniProtKB-EC"/>
</dbReference>
<evidence type="ECO:0000256" key="3">
    <source>
        <dbReference type="ARBA" id="ARBA00012421"/>
    </source>
</evidence>
<dbReference type="eggNOG" id="COG0076">
    <property type="taxonomic scope" value="Bacteria"/>
</dbReference>
<dbReference type="Gene3D" id="3.40.640.10">
    <property type="entry name" value="Type I PLP-dependent aspartate aminotransferase-like (Major domain)"/>
    <property type="match status" value="1"/>
</dbReference>
<evidence type="ECO:0000313" key="12">
    <source>
        <dbReference type="Proteomes" id="UP000029844"/>
    </source>
</evidence>
<evidence type="ECO:0000256" key="1">
    <source>
        <dbReference type="ARBA" id="ARBA00001933"/>
    </source>
</evidence>
<dbReference type="Pfam" id="PF00282">
    <property type="entry name" value="Pyridoxal_deC"/>
    <property type="match status" value="1"/>
</dbReference>
<dbReference type="InterPro" id="IPR002129">
    <property type="entry name" value="PyrdxlP-dep_de-COase"/>
</dbReference>
<name>A0A099WDM2_9LIST</name>
<keyword evidence="5 8" id="KW-0663">Pyridoxal phosphate</keyword>
<dbReference type="GO" id="GO:0006538">
    <property type="term" value="P:L-glutamate catabolic process"/>
    <property type="evidence" value="ECO:0007669"/>
    <property type="project" value="TreeGrafter"/>
</dbReference>
<dbReference type="SUPFAM" id="SSF53383">
    <property type="entry name" value="PLP-dependent transferases"/>
    <property type="match status" value="1"/>
</dbReference>
<dbReference type="STRING" id="1552123.EP57_04725"/>
<protein>
    <recommendedName>
        <fullName evidence="3 10">Glutamate decarboxylase</fullName>
        <ecNumber evidence="3 10">4.1.1.15</ecNumber>
    </recommendedName>
</protein>
<dbReference type="InterPro" id="IPR010107">
    <property type="entry name" value="Glutamate_decarboxylase"/>
</dbReference>
<dbReference type="Gene3D" id="3.90.1150.160">
    <property type="match status" value="1"/>
</dbReference>
<evidence type="ECO:0000313" key="11">
    <source>
        <dbReference type="EMBL" id="KGL42766.1"/>
    </source>
</evidence>
<dbReference type="FunFam" id="3.40.640.10:FF:000017">
    <property type="entry name" value="Glutamate decarboxylase"/>
    <property type="match status" value="1"/>
</dbReference>
<gene>
    <name evidence="11" type="ORF">EP57_04725</name>
</gene>
<sequence length="468" mass="53090">MALLGGNKSDSEHDEIQLFYGKGLSEQPLPRYEIPKDTMPAGAAYDFIMDELRDEGSARQNLATFVQTWMEPEAQQLIMNTLDKNAVDKSEYPQTAEIEERCVNIIANLWHADQRDEFIGTSTVGSSEACMLGGMAALFRWKKQARELGLDMSKRPNLVISSAYQVVWEKFGVYWDVELREVPVTKECLALDPEKAIELIDDYTICVVGIMGLTYTGRYDDIKALDAAITTYNETSKVKVYIHVDAASGGLYTPFMEPDLEWDFRLDNVKSINTSGHKYGLVYPGVGWVLWKDKTWLPEELIFKVSYLGGDMPTMAINFSRPASLIVAQYYLFLRLGFEGFRQVHARTQKAAKYITKEIEKLDLFEVINGADQLPVIAWTLKEDPGVAWDLYDLSDFLRMRGWQVPAYPMPADLEEMVVLRAVIKGDFSYDSALLFVRDLKASIEKLNKSHIIPNANNHPKTSHGFTH</sequence>
<dbReference type="EC" id="4.1.1.15" evidence="3 10"/>
<evidence type="ECO:0000256" key="10">
    <source>
        <dbReference type="RuleBase" id="RU361171"/>
    </source>
</evidence>
<evidence type="ECO:0000256" key="5">
    <source>
        <dbReference type="ARBA" id="ARBA00022898"/>
    </source>
</evidence>
<proteinExistence type="inferred from homology"/>
<evidence type="ECO:0000256" key="7">
    <source>
        <dbReference type="ARBA" id="ARBA00048868"/>
    </source>
</evidence>
<dbReference type="InterPro" id="IPR015424">
    <property type="entry name" value="PyrdxlP-dep_Trfase"/>
</dbReference>
<keyword evidence="6 9" id="KW-0456">Lyase</keyword>
<accession>A0A099WDM2</accession>
<evidence type="ECO:0000256" key="2">
    <source>
        <dbReference type="ARBA" id="ARBA00009533"/>
    </source>
</evidence>
<dbReference type="Gene3D" id="4.10.280.50">
    <property type="match status" value="1"/>
</dbReference>
<dbReference type="NCBIfam" id="TIGR01788">
    <property type="entry name" value="Glu-decarb-GAD"/>
    <property type="match status" value="1"/>
</dbReference>
<dbReference type="GO" id="GO:0004058">
    <property type="term" value="F:aromatic-L-amino-acid decarboxylase activity"/>
    <property type="evidence" value="ECO:0007669"/>
    <property type="project" value="UniProtKB-ARBA"/>
</dbReference>
<dbReference type="RefSeq" id="WP_036084633.1">
    <property type="nucleotide sequence ID" value="NZ_CBCSHQ010000001.1"/>
</dbReference>
<dbReference type="GO" id="GO:0030170">
    <property type="term" value="F:pyridoxal phosphate binding"/>
    <property type="evidence" value="ECO:0007669"/>
    <property type="project" value="InterPro"/>
</dbReference>
<evidence type="ECO:0000256" key="4">
    <source>
        <dbReference type="ARBA" id="ARBA00022793"/>
    </source>
</evidence>
<dbReference type="CDD" id="cd06450">
    <property type="entry name" value="DOPA_deC_like"/>
    <property type="match status" value="1"/>
</dbReference>
<comment type="catalytic activity">
    <reaction evidence="7 10">
        <text>L-glutamate + H(+) = 4-aminobutanoate + CO2</text>
        <dbReference type="Rhea" id="RHEA:17785"/>
        <dbReference type="ChEBI" id="CHEBI:15378"/>
        <dbReference type="ChEBI" id="CHEBI:16526"/>
        <dbReference type="ChEBI" id="CHEBI:29985"/>
        <dbReference type="ChEBI" id="CHEBI:59888"/>
        <dbReference type="EC" id="4.1.1.15"/>
    </reaction>
</comment>
<dbReference type="GeneID" id="58716709"/>
<dbReference type="GO" id="GO:0005829">
    <property type="term" value="C:cytosol"/>
    <property type="evidence" value="ECO:0007669"/>
    <property type="project" value="TreeGrafter"/>
</dbReference>
<evidence type="ECO:0000256" key="9">
    <source>
        <dbReference type="RuleBase" id="RU000382"/>
    </source>
</evidence>
<reference evidence="11 12" key="1">
    <citation type="submission" date="2014-05" db="EMBL/GenBank/DDBJ databases">
        <title>Novel Listeriaceae from food processing environments.</title>
        <authorList>
            <person name="den Bakker H.C."/>
        </authorList>
    </citation>
    <scope>NUCLEOTIDE SEQUENCE [LARGE SCALE GENOMIC DNA]</scope>
    <source>
        <strain evidence="11 12">FSL A5-0281</strain>
    </source>
</reference>
<feature type="modified residue" description="N6-(pyridoxal phosphate)lysine" evidence="8">
    <location>
        <position position="278"/>
    </location>
</feature>
<organism evidence="11 12">
    <name type="scientific">Listeria booriae</name>
    <dbReference type="NCBI Taxonomy" id="1552123"/>
    <lineage>
        <taxon>Bacteria</taxon>
        <taxon>Bacillati</taxon>
        <taxon>Bacillota</taxon>
        <taxon>Bacilli</taxon>
        <taxon>Bacillales</taxon>
        <taxon>Listeriaceae</taxon>
        <taxon>Listeria</taxon>
    </lineage>
</organism>
<keyword evidence="4 10" id="KW-0210">Decarboxylase</keyword>
<comment type="similarity">
    <text evidence="2 9">Belongs to the group II decarboxylase family.</text>
</comment>
<evidence type="ECO:0000256" key="6">
    <source>
        <dbReference type="ARBA" id="ARBA00023239"/>
    </source>
</evidence>
<comment type="caution">
    <text evidence="11">The sequence shown here is derived from an EMBL/GenBank/DDBJ whole genome shotgun (WGS) entry which is preliminary data.</text>
</comment>
<dbReference type="OrthoDB" id="9803665at2"/>
<dbReference type="EMBL" id="JNFA01000011">
    <property type="protein sequence ID" value="KGL42766.1"/>
    <property type="molecule type" value="Genomic_DNA"/>
</dbReference>
<keyword evidence="12" id="KW-1185">Reference proteome</keyword>
<dbReference type="Proteomes" id="UP000029844">
    <property type="component" value="Unassembled WGS sequence"/>
</dbReference>
<dbReference type="InterPro" id="IPR015421">
    <property type="entry name" value="PyrdxlP-dep_Trfase_major"/>
</dbReference>
<dbReference type="PANTHER" id="PTHR43321:SF3">
    <property type="entry name" value="GLUTAMATE DECARBOXYLASE"/>
    <property type="match status" value="1"/>
</dbReference>
<evidence type="ECO:0000256" key="8">
    <source>
        <dbReference type="PIRSR" id="PIRSR602129-50"/>
    </source>
</evidence>
<dbReference type="PANTHER" id="PTHR43321">
    <property type="entry name" value="GLUTAMATE DECARBOXYLASE"/>
    <property type="match status" value="1"/>
</dbReference>
<comment type="cofactor">
    <cofactor evidence="1 8 9">
        <name>pyridoxal 5'-phosphate</name>
        <dbReference type="ChEBI" id="CHEBI:597326"/>
    </cofactor>
</comment>
<dbReference type="AlphaFoldDB" id="A0A099WDM2"/>